<organism evidence="3 4">
    <name type="scientific">Nocardia vinacea</name>
    <dbReference type="NCBI Taxonomy" id="96468"/>
    <lineage>
        <taxon>Bacteria</taxon>
        <taxon>Bacillati</taxon>
        <taxon>Actinomycetota</taxon>
        <taxon>Actinomycetes</taxon>
        <taxon>Mycobacteriales</taxon>
        <taxon>Nocardiaceae</taxon>
        <taxon>Nocardia</taxon>
    </lineage>
</organism>
<gene>
    <name evidence="3" type="ORF">OG563_06415</name>
</gene>
<evidence type="ECO:0000313" key="4">
    <source>
        <dbReference type="Proteomes" id="UP001432062"/>
    </source>
</evidence>
<protein>
    <submittedName>
        <fullName evidence="3">Uncharacterized protein</fullName>
    </submittedName>
</protein>
<evidence type="ECO:0000256" key="2">
    <source>
        <dbReference type="SAM" id="Phobius"/>
    </source>
</evidence>
<name>A0ABZ1Z0C7_9NOCA</name>
<feature type="compositionally biased region" description="Pro residues" evidence="1">
    <location>
        <begin position="68"/>
        <end position="84"/>
    </location>
</feature>
<dbReference type="Proteomes" id="UP001432062">
    <property type="component" value="Chromosome"/>
</dbReference>
<proteinExistence type="predicted"/>
<keyword evidence="2" id="KW-0472">Membrane</keyword>
<keyword evidence="2" id="KW-0812">Transmembrane</keyword>
<reference evidence="3" key="1">
    <citation type="submission" date="2022-10" db="EMBL/GenBank/DDBJ databases">
        <title>The complete genomes of actinobacterial strains from the NBC collection.</title>
        <authorList>
            <person name="Joergensen T.S."/>
            <person name="Alvarez Arevalo M."/>
            <person name="Sterndorff E.B."/>
            <person name="Faurdal D."/>
            <person name="Vuksanovic O."/>
            <person name="Mourched A.-S."/>
            <person name="Charusanti P."/>
            <person name="Shaw S."/>
            <person name="Blin K."/>
            <person name="Weber T."/>
        </authorList>
    </citation>
    <scope>NUCLEOTIDE SEQUENCE</scope>
    <source>
        <strain evidence="3">NBC_01482</strain>
    </source>
</reference>
<keyword evidence="4" id="KW-1185">Reference proteome</keyword>
<dbReference type="EMBL" id="CP109441">
    <property type="protein sequence ID" value="WUV47861.1"/>
    <property type="molecule type" value="Genomic_DNA"/>
</dbReference>
<sequence>MSPSGTPEEQPLSLRKQRSSAPPDKQTARQEPIAGSANQPFPPQEQQPFPTQGQYPFQPQGQLAFPPQGQPYPPPNQPWPPQPAPHRGRGGVIALFLVLVLVVLGGGGGAGAYFLFVKDSSDESPKADTSRDLTDAPMGCGLFTAVELARFVPGTLTTEPSEILGGDLDFEKSAQCAYSNQKTRSMALSKVTG</sequence>
<feature type="region of interest" description="Disordered" evidence="1">
    <location>
        <begin position="1"/>
        <end position="85"/>
    </location>
</feature>
<feature type="transmembrane region" description="Helical" evidence="2">
    <location>
        <begin position="92"/>
        <end position="116"/>
    </location>
</feature>
<evidence type="ECO:0000256" key="1">
    <source>
        <dbReference type="SAM" id="MobiDB-lite"/>
    </source>
</evidence>
<accession>A0ABZ1Z0C7</accession>
<dbReference type="RefSeq" id="WP_329412081.1">
    <property type="nucleotide sequence ID" value="NZ_CP109441.1"/>
</dbReference>
<keyword evidence="2" id="KW-1133">Transmembrane helix</keyword>
<evidence type="ECO:0000313" key="3">
    <source>
        <dbReference type="EMBL" id="WUV47861.1"/>
    </source>
</evidence>